<accession>R0IKD4</accession>
<dbReference type="EMBL" id="KB870805">
    <property type="protein sequence ID" value="EOA38965.1"/>
    <property type="molecule type" value="Genomic_DNA"/>
</dbReference>
<evidence type="ECO:0000313" key="2">
    <source>
        <dbReference type="Proteomes" id="UP000029121"/>
    </source>
</evidence>
<gene>
    <name evidence="1" type="ORF">CARUB_v10011384mg</name>
</gene>
<reference evidence="2" key="1">
    <citation type="journal article" date="2013" name="Nat. Genet.">
        <title>The Capsella rubella genome and the genomic consequences of rapid mating system evolution.</title>
        <authorList>
            <person name="Slotte T."/>
            <person name="Hazzouri K.M."/>
            <person name="Agren J.A."/>
            <person name="Koenig D."/>
            <person name="Maumus F."/>
            <person name="Guo Y.L."/>
            <person name="Steige K."/>
            <person name="Platts A.E."/>
            <person name="Escobar J.S."/>
            <person name="Newman L.K."/>
            <person name="Wang W."/>
            <person name="Mandakova T."/>
            <person name="Vello E."/>
            <person name="Smith L.M."/>
            <person name="Henz S.R."/>
            <person name="Steffen J."/>
            <person name="Takuno S."/>
            <person name="Brandvain Y."/>
            <person name="Coop G."/>
            <person name="Andolfatto P."/>
            <person name="Hu T.T."/>
            <person name="Blanchette M."/>
            <person name="Clark R.M."/>
            <person name="Quesneville H."/>
            <person name="Nordborg M."/>
            <person name="Gaut B.S."/>
            <person name="Lysak M.A."/>
            <person name="Jenkins J."/>
            <person name="Grimwood J."/>
            <person name="Chapman J."/>
            <person name="Prochnik S."/>
            <person name="Shu S."/>
            <person name="Rokhsar D."/>
            <person name="Schmutz J."/>
            <person name="Weigel D."/>
            <person name="Wright S.I."/>
        </authorList>
    </citation>
    <scope>NUCLEOTIDE SEQUENCE [LARGE SCALE GENOMIC DNA]</scope>
    <source>
        <strain evidence="2">cv. Monte Gargano</strain>
    </source>
</reference>
<dbReference type="Proteomes" id="UP000029121">
    <property type="component" value="Unassembled WGS sequence"/>
</dbReference>
<keyword evidence="2" id="KW-1185">Reference proteome</keyword>
<protein>
    <submittedName>
        <fullName evidence="1">Uncharacterized protein</fullName>
    </submittedName>
</protein>
<organism evidence="1 2">
    <name type="scientific">Capsella rubella</name>
    <dbReference type="NCBI Taxonomy" id="81985"/>
    <lineage>
        <taxon>Eukaryota</taxon>
        <taxon>Viridiplantae</taxon>
        <taxon>Streptophyta</taxon>
        <taxon>Embryophyta</taxon>
        <taxon>Tracheophyta</taxon>
        <taxon>Spermatophyta</taxon>
        <taxon>Magnoliopsida</taxon>
        <taxon>eudicotyledons</taxon>
        <taxon>Gunneridae</taxon>
        <taxon>Pentapetalae</taxon>
        <taxon>rosids</taxon>
        <taxon>malvids</taxon>
        <taxon>Brassicales</taxon>
        <taxon>Brassicaceae</taxon>
        <taxon>Camelineae</taxon>
        <taxon>Capsella</taxon>
    </lineage>
</organism>
<dbReference type="AlphaFoldDB" id="R0IKD4"/>
<sequence>MLDASMSQDSILTGADELFPLLRHVTIKANPCTCFTISSSSGCTVGSLKRSLRVLII</sequence>
<name>R0IKD4_9BRAS</name>
<evidence type="ECO:0000313" key="1">
    <source>
        <dbReference type="EMBL" id="EOA38965.1"/>
    </source>
</evidence>
<proteinExistence type="predicted"/>